<feature type="transmembrane region" description="Helical" evidence="1">
    <location>
        <begin position="64"/>
        <end position="81"/>
    </location>
</feature>
<proteinExistence type="predicted"/>
<sequence>MEQLTDAYRLAVAQNVATNGRLFCILLAAANAAAACPIGVALSALPVGLAWVADVAPRKYRSNLALASVASSFGLAIATLVNCW</sequence>
<evidence type="ECO:0000313" key="3">
    <source>
        <dbReference type="Proteomes" id="UP000198894"/>
    </source>
</evidence>
<evidence type="ECO:0000313" key="2">
    <source>
        <dbReference type="EMBL" id="SDL07721.1"/>
    </source>
</evidence>
<keyword evidence="1" id="KW-1133">Transmembrane helix</keyword>
<evidence type="ECO:0000256" key="1">
    <source>
        <dbReference type="SAM" id="Phobius"/>
    </source>
</evidence>
<reference evidence="3" key="1">
    <citation type="submission" date="2016-10" db="EMBL/GenBank/DDBJ databases">
        <authorList>
            <person name="Varghese N."/>
            <person name="Submissions S."/>
        </authorList>
    </citation>
    <scope>NUCLEOTIDE SEQUENCE [LARGE SCALE GENOMIC DNA]</scope>
    <source>
        <strain evidence="3">CGMCC 1.11022</strain>
    </source>
</reference>
<dbReference type="Proteomes" id="UP000198894">
    <property type="component" value="Unassembled WGS sequence"/>
</dbReference>
<protein>
    <submittedName>
        <fullName evidence="2">Uncharacterized protein</fullName>
    </submittedName>
</protein>
<dbReference type="AlphaFoldDB" id="A0A1G9H466"/>
<feature type="transmembrane region" description="Helical" evidence="1">
    <location>
        <begin position="20"/>
        <end position="52"/>
    </location>
</feature>
<gene>
    <name evidence="2" type="ORF">SAMN05428953_12663</name>
</gene>
<dbReference type="EMBL" id="FNEE01000026">
    <property type="protein sequence ID" value="SDL07721.1"/>
    <property type="molecule type" value="Genomic_DNA"/>
</dbReference>
<keyword evidence="1" id="KW-0472">Membrane</keyword>
<keyword evidence="3" id="KW-1185">Reference proteome</keyword>
<keyword evidence="1" id="KW-0812">Transmembrane</keyword>
<name>A0A1G9H466_9HYPH</name>
<organism evidence="2 3">
    <name type="scientific">Mesorhizobium muleiense</name>
    <dbReference type="NCBI Taxonomy" id="1004279"/>
    <lineage>
        <taxon>Bacteria</taxon>
        <taxon>Pseudomonadati</taxon>
        <taxon>Pseudomonadota</taxon>
        <taxon>Alphaproteobacteria</taxon>
        <taxon>Hyphomicrobiales</taxon>
        <taxon>Phyllobacteriaceae</taxon>
        <taxon>Mesorhizobium</taxon>
    </lineage>
</organism>
<dbReference type="RefSeq" id="WP_091599752.1">
    <property type="nucleotide sequence ID" value="NZ_FNEE01000026.1"/>
</dbReference>
<accession>A0A1G9H466</accession>